<dbReference type="EMBL" id="CP002593">
    <property type="protein sequence ID" value="AEA22450.1"/>
    <property type="molecule type" value="Genomic_DNA"/>
</dbReference>
<evidence type="ECO:0000313" key="9">
    <source>
        <dbReference type="EMBL" id="AEA22450.1"/>
    </source>
</evidence>
<gene>
    <name evidence="9" type="ordered locus">Psed_0174</name>
</gene>
<dbReference type="AlphaFoldDB" id="F4CKA3"/>
<proteinExistence type="predicted"/>
<dbReference type="SUPFAM" id="SSF48317">
    <property type="entry name" value="Acid phosphatase/Vanadium-dependent haloperoxidase"/>
    <property type="match status" value="1"/>
</dbReference>
<evidence type="ECO:0000256" key="6">
    <source>
        <dbReference type="ARBA" id="ARBA00023136"/>
    </source>
</evidence>
<evidence type="ECO:0000256" key="5">
    <source>
        <dbReference type="ARBA" id="ARBA00022989"/>
    </source>
</evidence>
<dbReference type="GO" id="GO:0016787">
    <property type="term" value="F:hydrolase activity"/>
    <property type="evidence" value="ECO:0007669"/>
    <property type="project" value="UniProtKB-KW"/>
</dbReference>
<evidence type="ECO:0000256" key="1">
    <source>
        <dbReference type="ARBA" id="ARBA00004651"/>
    </source>
</evidence>
<dbReference type="SMART" id="SM00014">
    <property type="entry name" value="acidPPc"/>
    <property type="match status" value="1"/>
</dbReference>
<keyword evidence="6" id="KW-0472">Membrane</keyword>
<sequence>MAEPVVRPGVTEPAQPVPSQPVPSQPVSSQPAPSPRALAVVPDPSTRSAEVRILNAVQSAIATPAVVGVARGMSLFGEHAAGWLALGLVGAAVDRDRRRDWLGAAAGVAAAHGASIAVKRVVRRRRPDDPSVRVLVGTPSRLSFPSAHATSTTAAAVLYGGLLARPLVPVLVPPMALSRLVLGVHFPSDVLVGSALGAGVASGVRAWLRRRAGAR</sequence>
<keyword evidence="2" id="KW-1003">Cell membrane</keyword>
<feature type="compositionally biased region" description="Pro residues" evidence="7">
    <location>
        <begin position="15"/>
        <end position="24"/>
    </location>
</feature>
<keyword evidence="4" id="KW-0378">Hydrolase</keyword>
<evidence type="ECO:0000256" key="4">
    <source>
        <dbReference type="ARBA" id="ARBA00022801"/>
    </source>
</evidence>
<accession>F4CKA3</accession>
<name>F4CKA3_PSEUX</name>
<evidence type="ECO:0000259" key="8">
    <source>
        <dbReference type="SMART" id="SM00014"/>
    </source>
</evidence>
<dbReference type="Pfam" id="PF01569">
    <property type="entry name" value="PAP2"/>
    <property type="match status" value="1"/>
</dbReference>
<evidence type="ECO:0000256" key="7">
    <source>
        <dbReference type="SAM" id="MobiDB-lite"/>
    </source>
</evidence>
<feature type="domain" description="Phosphatidic acid phosphatase type 2/haloperoxidase" evidence="8">
    <location>
        <begin position="101"/>
        <end position="205"/>
    </location>
</feature>
<dbReference type="KEGG" id="pdx:Psed_0174"/>
<evidence type="ECO:0000256" key="2">
    <source>
        <dbReference type="ARBA" id="ARBA00022475"/>
    </source>
</evidence>
<dbReference type="PANTHER" id="PTHR14969">
    <property type="entry name" value="SPHINGOSINE-1-PHOSPHATE PHOSPHOHYDROLASE"/>
    <property type="match status" value="1"/>
</dbReference>
<reference evidence="9 10" key="1">
    <citation type="journal article" date="2011" name="J. Bacteriol.">
        <title>Genome sequence of the 1,4-dioxane-degrading Pseudonocardia dioxanivorans strain CB1190.</title>
        <authorList>
            <person name="Sales C.M."/>
            <person name="Mahendra S."/>
            <person name="Grostern A."/>
            <person name="Parales R.E."/>
            <person name="Goodwin L.A."/>
            <person name="Woyke T."/>
            <person name="Nolan M."/>
            <person name="Lapidus A."/>
            <person name="Chertkov O."/>
            <person name="Ovchinnikova G."/>
            <person name="Sczyrba A."/>
            <person name="Alvarez-Cohen L."/>
        </authorList>
    </citation>
    <scope>NUCLEOTIDE SEQUENCE [LARGE SCALE GENOMIC DNA]</scope>
    <source>
        <strain evidence="10">ATCC 55486 / DSM 44775 / JCM 13855 / CB1190</strain>
    </source>
</reference>
<evidence type="ECO:0000313" key="10">
    <source>
        <dbReference type="Proteomes" id="UP000007809"/>
    </source>
</evidence>
<dbReference type="CDD" id="cd01610">
    <property type="entry name" value="PAP2_like"/>
    <property type="match status" value="1"/>
</dbReference>
<keyword evidence="5" id="KW-1133">Transmembrane helix</keyword>
<dbReference type="InterPro" id="IPR000326">
    <property type="entry name" value="PAP2/HPO"/>
</dbReference>
<comment type="subcellular location">
    <subcellularLocation>
        <location evidence="1">Cell membrane</location>
        <topology evidence="1">Multi-pass membrane protein</topology>
    </subcellularLocation>
</comment>
<dbReference type="eggNOG" id="COG0671">
    <property type="taxonomic scope" value="Bacteria"/>
</dbReference>
<dbReference type="PANTHER" id="PTHR14969:SF62">
    <property type="entry name" value="DECAPRENYLPHOSPHORYL-5-PHOSPHORIBOSE PHOSPHATASE RV3807C-RELATED"/>
    <property type="match status" value="1"/>
</dbReference>
<protein>
    <submittedName>
        <fullName evidence="9">Phosphoesterase PA-phosphatase related protein</fullName>
    </submittedName>
</protein>
<organism evidence="9 10">
    <name type="scientific">Pseudonocardia dioxanivorans (strain ATCC 55486 / DSM 44775 / JCM 13855 / CB1190)</name>
    <dbReference type="NCBI Taxonomy" id="675635"/>
    <lineage>
        <taxon>Bacteria</taxon>
        <taxon>Bacillati</taxon>
        <taxon>Actinomycetota</taxon>
        <taxon>Actinomycetes</taxon>
        <taxon>Pseudonocardiales</taxon>
        <taxon>Pseudonocardiaceae</taxon>
        <taxon>Pseudonocardia</taxon>
    </lineage>
</organism>
<dbReference type="STRING" id="675635.Psed_0174"/>
<dbReference type="InterPro" id="IPR036938">
    <property type="entry name" value="PAP2/HPO_sf"/>
</dbReference>
<dbReference type="Gene3D" id="1.20.144.10">
    <property type="entry name" value="Phosphatidic acid phosphatase type 2/haloperoxidase"/>
    <property type="match status" value="1"/>
</dbReference>
<dbReference type="GO" id="GO:0005886">
    <property type="term" value="C:plasma membrane"/>
    <property type="evidence" value="ECO:0007669"/>
    <property type="project" value="UniProtKB-SubCell"/>
</dbReference>
<keyword evidence="10" id="KW-1185">Reference proteome</keyword>
<dbReference type="Proteomes" id="UP000007809">
    <property type="component" value="Chromosome"/>
</dbReference>
<feature type="region of interest" description="Disordered" evidence="7">
    <location>
        <begin position="1"/>
        <end position="38"/>
    </location>
</feature>
<evidence type="ECO:0000256" key="3">
    <source>
        <dbReference type="ARBA" id="ARBA00022692"/>
    </source>
</evidence>
<keyword evidence="3" id="KW-0812">Transmembrane</keyword>
<dbReference type="HOGENOM" id="CLU_072573_7_1_11"/>